<dbReference type="PANTHER" id="PTHR44757:SF2">
    <property type="entry name" value="BIOFILM ARCHITECTURE MAINTENANCE PROTEIN MBAA"/>
    <property type="match status" value="1"/>
</dbReference>
<dbReference type="PROSITE" id="PS50112">
    <property type="entry name" value="PAS"/>
    <property type="match status" value="1"/>
</dbReference>
<dbReference type="Proteomes" id="UP000186039">
    <property type="component" value="Unassembled WGS sequence"/>
</dbReference>
<feature type="domain" description="GGDEF" evidence="4">
    <location>
        <begin position="432"/>
        <end position="567"/>
    </location>
</feature>
<sequence>MEVLVNEVIRAHDEDDLYWRCLKEIYTQYQPSHCVVAEFDVAQNQAITLVYLIDGKRAKNIRYSLVGTPCDNVRNDRNICRYNSDVQQQFPDDFALQELGIESYYGVPLLNQEGCIVGVLALLYSTPLEQRTFDDVWLRTAGLLIGKTIVQQRLTREKNQLLAQFERSEHITQSCSWNWDVTSNQFTYSNNLKSMFAVAASCQLSFDTFFSNFIFRSPRRYAQFLSGAITPSSISKVVIDKEHTKCGLVLELTFYKSYSEKGELKSIEGNIKNITDFSQLENNHLIATKVIELSSNGVIVTDEDNRIRHMNAKAEQITGFSQGEVYGKSPSIFRSGMHDKKFYSAMWHQIGRTGHWSGEVWNKAKTGAIYPESLSISAVKDNNGIVKNYIGIFDDISDRKLMESELLKYKNKQDFTGLQTRTKFMQYFDQHKDLIVVLLDIHRFSAINNLYGESFGNKVLRYVGLQLYRNFRGGAVSVCRYAADQFALAWHIDNLDDIETLIDEIRTRVEKPFYIDGRLMKLHINMGYAMPEDMANSTHLMAKAYYALDTAKSQPHPSTVRYSIFLEKNIGRKETLGIKLKQAIDEARLHVEYQPIYDLVQNKVVKFEALARWTEGDEVISPFEFIPIAEEFGYISQLGDLILSQVCRDLTHLKRLGYQDVKISVNRSIDELTDESIESCSILEILHSFGLSTSDIIIEITESVPLEDKPEVQELLHSLRHKGLQLALDDFGTGFASFSNLMKNSVDILKIDRSFIRNIESDKTNAVLVQSVNMLATQLGLDVIAEGVETQEQLNLLSEMGCRYIQGYFISKPVLLEQAKGFLTDEYTMSGLASIV</sequence>
<reference evidence="5 6" key="1">
    <citation type="submission" date="2016-09" db="EMBL/GenBank/DDBJ databases">
        <title>Genomic Taxonomy of the Vibrionaceae.</title>
        <authorList>
            <person name="Gonzalez-Castillo A."/>
            <person name="Gomez-Gil B."/>
            <person name="Enciso-Ibarra K."/>
        </authorList>
    </citation>
    <scope>NUCLEOTIDE SEQUENCE [LARGE SCALE GENOMIC DNA]</scope>
    <source>
        <strain evidence="5 6">CAIM 1902</strain>
    </source>
</reference>
<dbReference type="CDD" id="cd00130">
    <property type="entry name" value="PAS"/>
    <property type="match status" value="1"/>
</dbReference>
<protein>
    <submittedName>
        <fullName evidence="5">Diguanylate cyclase</fullName>
    </submittedName>
</protein>
<dbReference type="Pfam" id="PF13426">
    <property type="entry name" value="PAS_9"/>
    <property type="match status" value="1"/>
</dbReference>
<dbReference type="SUPFAM" id="SSF55781">
    <property type="entry name" value="GAF domain-like"/>
    <property type="match status" value="1"/>
</dbReference>
<dbReference type="SUPFAM" id="SSF55785">
    <property type="entry name" value="PYP-like sensor domain (PAS domain)"/>
    <property type="match status" value="1"/>
</dbReference>
<dbReference type="InterPro" id="IPR029016">
    <property type="entry name" value="GAF-like_dom_sf"/>
</dbReference>
<dbReference type="Pfam" id="PF00563">
    <property type="entry name" value="EAL"/>
    <property type="match status" value="1"/>
</dbReference>
<dbReference type="Gene3D" id="3.20.20.450">
    <property type="entry name" value="EAL domain"/>
    <property type="match status" value="1"/>
</dbReference>
<dbReference type="InterPro" id="IPR035919">
    <property type="entry name" value="EAL_sf"/>
</dbReference>
<dbReference type="Gene3D" id="3.30.70.270">
    <property type="match status" value="1"/>
</dbReference>
<dbReference type="SUPFAM" id="SSF141868">
    <property type="entry name" value="EAL domain-like"/>
    <property type="match status" value="1"/>
</dbReference>
<dbReference type="SUPFAM" id="SSF55073">
    <property type="entry name" value="Nucleotide cyclase"/>
    <property type="match status" value="1"/>
</dbReference>
<proteinExistence type="predicted"/>
<dbReference type="InterPro" id="IPR052155">
    <property type="entry name" value="Biofilm_reg_signaling"/>
</dbReference>
<accession>A0ABX3FF91</accession>
<organism evidence="5 6">
    <name type="scientific">Vibrio panuliri</name>
    <dbReference type="NCBI Taxonomy" id="1381081"/>
    <lineage>
        <taxon>Bacteria</taxon>
        <taxon>Pseudomonadati</taxon>
        <taxon>Pseudomonadota</taxon>
        <taxon>Gammaproteobacteria</taxon>
        <taxon>Vibrionales</taxon>
        <taxon>Vibrionaceae</taxon>
        <taxon>Vibrio</taxon>
    </lineage>
</organism>
<keyword evidence="6" id="KW-1185">Reference proteome</keyword>
<evidence type="ECO:0000259" key="2">
    <source>
        <dbReference type="PROSITE" id="PS50113"/>
    </source>
</evidence>
<dbReference type="Gene3D" id="3.30.450.40">
    <property type="match status" value="1"/>
</dbReference>
<dbReference type="NCBIfam" id="TIGR00229">
    <property type="entry name" value="sensory_box"/>
    <property type="match status" value="1"/>
</dbReference>
<dbReference type="CDD" id="cd01949">
    <property type="entry name" value="GGDEF"/>
    <property type="match status" value="1"/>
</dbReference>
<dbReference type="InterPro" id="IPR035965">
    <property type="entry name" value="PAS-like_dom_sf"/>
</dbReference>
<dbReference type="InterPro" id="IPR000014">
    <property type="entry name" value="PAS"/>
</dbReference>
<evidence type="ECO:0000259" key="3">
    <source>
        <dbReference type="PROSITE" id="PS50883"/>
    </source>
</evidence>
<dbReference type="InterPro" id="IPR043128">
    <property type="entry name" value="Rev_trsase/Diguanyl_cyclase"/>
</dbReference>
<dbReference type="SMART" id="SM00065">
    <property type="entry name" value="GAF"/>
    <property type="match status" value="1"/>
</dbReference>
<dbReference type="EMBL" id="MJMH01000173">
    <property type="protein sequence ID" value="OLQ91368.1"/>
    <property type="molecule type" value="Genomic_DNA"/>
</dbReference>
<dbReference type="PROSITE" id="PS50883">
    <property type="entry name" value="EAL"/>
    <property type="match status" value="1"/>
</dbReference>
<dbReference type="PANTHER" id="PTHR44757">
    <property type="entry name" value="DIGUANYLATE CYCLASE DGCP"/>
    <property type="match status" value="1"/>
</dbReference>
<dbReference type="SMART" id="SM00091">
    <property type="entry name" value="PAS"/>
    <property type="match status" value="1"/>
</dbReference>
<dbReference type="InterPro" id="IPR001633">
    <property type="entry name" value="EAL_dom"/>
</dbReference>
<comment type="caution">
    <text evidence="5">The sequence shown here is derived from an EMBL/GenBank/DDBJ whole genome shotgun (WGS) entry which is preliminary data.</text>
</comment>
<dbReference type="PROSITE" id="PS50887">
    <property type="entry name" value="GGDEF"/>
    <property type="match status" value="1"/>
</dbReference>
<feature type="domain" description="PAS" evidence="1">
    <location>
        <begin position="289"/>
        <end position="329"/>
    </location>
</feature>
<dbReference type="Pfam" id="PF00990">
    <property type="entry name" value="GGDEF"/>
    <property type="match status" value="1"/>
</dbReference>
<dbReference type="CDD" id="cd01948">
    <property type="entry name" value="EAL"/>
    <property type="match status" value="1"/>
</dbReference>
<name>A0ABX3FF91_9VIBR</name>
<dbReference type="RefSeq" id="WP_075715068.1">
    <property type="nucleotide sequence ID" value="NZ_AP019655.1"/>
</dbReference>
<evidence type="ECO:0000259" key="4">
    <source>
        <dbReference type="PROSITE" id="PS50887"/>
    </source>
</evidence>
<dbReference type="Gene3D" id="3.30.450.20">
    <property type="entry name" value="PAS domain"/>
    <property type="match status" value="1"/>
</dbReference>
<evidence type="ECO:0000313" key="6">
    <source>
        <dbReference type="Proteomes" id="UP000186039"/>
    </source>
</evidence>
<evidence type="ECO:0000259" key="1">
    <source>
        <dbReference type="PROSITE" id="PS50112"/>
    </source>
</evidence>
<gene>
    <name evidence="5" type="ORF">BIY20_00740</name>
</gene>
<dbReference type="PROSITE" id="PS50113">
    <property type="entry name" value="PAC"/>
    <property type="match status" value="1"/>
</dbReference>
<dbReference type="SMART" id="SM00267">
    <property type="entry name" value="GGDEF"/>
    <property type="match status" value="1"/>
</dbReference>
<feature type="domain" description="EAL" evidence="3">
    <location>
        <begin position="573"/>
        <end position="827"/>
    </location>
</feature>
<dbReference type="NCBIfam" id="TIGR00254">
    <property type="entry name" value="GGDEF"/>
    <property type="match status" value="1"/>
</dbReference>
<feature type="domain" description="PAC" evidence="2">
    <location>
        <begin position="356"/>
        <end position="408"/>
    </location>
</feature>
<dbReference type="InterPro" id="IPR000700">
    <property type="entry name" value="PAS-assoc_C"/>
</dbReference>
<dbReference type="SMART" id="SM00052">
    <property type="entry name" value="EAL"/>
    <property type="match status" value="1"/>
</dbReference>
<dbReference type="InterPro" id="IPR000160">
    <property type="entry name" value="GGDEF_dom"/>
</dbReference>
<evidence type="ECO:0000313" key="5">
    <source>
        <dbReference type="EMBL" id="OLQ91368.1"/>
    </source>
</evidence>
<dbReference type="InterPro" id="IPR003018">
    <property type="entry name" value="GAF"/>
</dbReference>
<dbReference type="InterPro" id="IPR029787">
    <property type="entry name" value="Nucleotide_cyclase"/>
</dbReference>